<dbReference type="EMBL" id="BPLR01016632">
    <property type="protein sequence ID" value="GIY85241.1"/>
    <property type="molecule type" value="Genomic_DNA"/>
</dbReference>
<evidence type="ECO:0000256" key="1">
    <source>
        <dbReference type="SAM" id="MobiDB-lite"/>
    </source>
</evidence>
<dbReference type="AlphaFoldDB" id="A0AAV4WRV7"/>
<gene>
    <name evidence="2" type="ORF">CEXT_111371</name>
</gene>
<sequence>MRSSSFKIPSIPLLSAKAPSVSSENRTMQQKAASVRENPHAPHPALEMNIRSVSLRAARGGHFKFQEDLEKLRETCVNSGINAKRGKGERYAVIGGFVQSGYNVLTGIP</sequence>
<feature type="region of interest" description="Disordered" evidence="1">
    <location>
        <begin position="17"/>
        <end position="45"/>
    </location>
</feature>
<protein>
    <submittedName>
        <fullName evidence="2">Uncharacterized protein</fullName>
    </submittedName>
</protein>
<evidence type="ECO:0000313" key="2">
    <source>
        <dbReference type="EMBL" id="GIY85241.1"/>
    </source>
</evidence>
<feature type="compositionally biased region" description="Polar residues" evidence="1">
    <location>
        <begin position="20"/>
        <end position="32"/>
    </location>
</feature>
<dbReference type="Proteomes" id="UP001054945">
    <property type="component" value="Unassembled WGS sequence"/>
</dbReference>
<evidence type="ECO:0000313" key="3">
    <source>
        <dbReference type="Proteomes" id="UP001054945"/>
    </source>
</evidence>
<comment type="caution">
    <text evidence="2">The sequence shown here is derived from an EMBL/GenBank/DDBJ whole genome shotgun (WGS) entry which is preliminary data.</text>
</comment>
<reference evidence="2 3" key="1">
    <citation type="submission" date="2021-06" db="EMBL/GenBank/DDBJ databases">
        <title>Caerostris extrusa draft genome.</title>
        <authorList>
            <person name="Kono N."/>
            <person name="Arakawa K."/>
        </authorList>
    </citation>
    <scope>NUCLEOTIDE SEQUENCE [LARGE SCALE GENOMIC DNA]</scope>
</reference>
<proteinExistence type="predicted"/>
<accession>A0AAV4WRV7</accession>
<name>A0AAV4WRV7_CAEEX</name>
<organism evidence="2 3">
    <name type="scientific">Caerostris extrusa</name>
    <name type="common">Bark spider</name>
    <name type="synonym">Caerostris bankana</name>
    <dbReference type="NCBI Taxonomy" id="172846"/>
    <lineage>
        <taxon>Eukaryota</taxon>
        <taxon>Metazoa</taxon>
        <taxon>Ecdysozoa</taxon>
        <taxon>Arthropoda</taxon>
        <taxon>Chelicerata</taxon>
        <taxon>Arachnida</taxon>
        <taxon>Araneae</taxon>
        <taxon>Araneomorphae</taxon>
        <taxon>Entelegynae</taxon>
        <taxon>Araneoidea</taxon>
        <taxon>Araneidae</taxon>
        <taxon>Caerostris</taxon>
    </lineage>
</organism>
<keyword evidence="3" id="KW-1185">Reference proteome</keyword>